<dbReference type="EMBL" id="DWWB01000074">
    <property type="protein sequence ID" value="HJC67512.1"/>
    <property type="molecule type" value="Genomic_DNA"/>
</dbReference>
<sequence length="240" mass="27598">MYSFDSRVRYSETDEAGKLTVLGIINYMQDCSTFHSEEVGVGVQVLENRRRAWMLSSWQILIDRYPELGEEIRISTWHNESRGIHGYRNFVIRSCQGESLVRAGSVWFLYDLVKGTPARVTPEDIGPYGEPEPKLELPSMPRRIALPEQYQEGEPIPILRHHLDSNHHVNNAQYVEMARELIPEQLTVREIRAEYRKAAVLGDMLYPRVGKEGDNIWVVALCGPEGEPHACVWLNCCLKF</sequence>
<comment type="similarity">
    <text evidence="1">Belongs to the acyl-ACP thioesterase family.</text>
</comment>
<evidence type="ECO:0000256" key="5">
    <source>
        <dbReference type="ARBA" id="ARBA00022946"/>
    </source>
</evidence>
<protein>
    <submittedName>
        <fullName evidence="10">Acyl-[acyl-carrier-protein] thioesterase</fullName>
    </submittedName>
</protein>
<dbReference type="InterPro" id="IPR045023">
    <property type="entry name" value="FATA/B"/>
</dbReference>
<dbReference type="InterPro" id="IPR049427">
    <property type="entry name" value="Acyl-ACP_TE_C"/>
</dbReference>
<keyword evidence="7" id="KW-0275">Fatty acid biosynthesis</keyword>
<dbReference type="Pfam" id="PF01643">
    <property type="entry name" value="Acyl-ACP_TE"/>
    <property type="match status" value="1"/>
</dbReference>
<keyword evidence="5" id="KW-0809">Transit peptide</keyword>
<dbReference type="PANTHER" id="PTHR31727:SF6">
    <property type="entry name" value="OLEOYL-ACYL CARRIER PROTEIN THIOESTERASE 1, CHLOROPLASTIC"/>
    <property type="match status" value="1"/>
</dbReference>
<evidence type="ECO:0000256" key="2">
    <source>
        <dbReference type="ARBA" id="ARBA00022516"/>
    </source>
</evidence>
<proteinExistence type="inferred from homology"/>
<evidence type="ECO:0000259" key="8">
    <source>
        <dbReference type="Pfam" id="PF01643"/>
    </source>
</evidence>
<dbReference type="GO" id="GO:0000036">
    <property type="term" value="F:acyl carrier activity"/>
    <property type="evidence" value="ECO:0007669"/>
    <property type="project" value="TreeGrafter"/>
</dbReference>
<reference evidence="10" key="1">
    <citation type="journal article" date="2021" name="PeerJ">
        <title>Extensive microbial diversity within the chicken gut microbiome revealed by metagenomics and culture.</title>
        <authorList>
            <person name="Gilroy R."/>
            <person name="Ravi A."/>
            <person name="Getino M."/>
            <person name="Pursley I."/>
            <person name="Horton D.L."/>
            <person name="Alikhan N.F."/>
            <person name="Baker D."/>
            <person name="Gharbi K."/>
            <person name="Hall N."/>
            <person name="Watson M."/>
            <person name="Adriaenssens E.M."/>
            <person name="Foster-Nyarko E."/>
            <person name="Jarju S."/>
            <person name="Secka A."/>
            <person name="Antonio M."/>
            <person name="Oren A."/>
            <person name="Chaudhuri R.R."/>
            <person name="La Ragione R."/>
            <person name="Hildebrand F."/>
            <person name="Pallen M.J."/>
        </authorList>
    </citation>
    <scope>NUCLEOTIDE SEQUENCE</scope>
    <source>
        <strain evidence="10">CHK198-12963</strain>
    </source>
</reference>
<keyword evidence="3" id="KW-0378">Hydrolase</keyword>
<evidence type="ECO:0000256" key="4">
    <source>
        <dbReference type="ARBA" id="ARBA00022832"/>
    </source>
</evidence>
<dbReference type="InterPro" id="IPR029069">
    <property type="entry name" value="HotDog_dom_sf"/>
</dbReference>
<dbReference type="Proteomes" id="UP000823863">
    <property type="component" value="Unassembled WGS sequence"/>
</dbReference>
<comment type="caution">
    <text evidence="10">The sequence shown here is derived from an EMBL/GenBank/DDBJ whole genome shotgun (WGS) entry which is preliminary data.</text>
</comment>
<dbReference type="AlphaFoldDB" id="A0A9D2TGD0"/>
<dbReference type="Pfam" id="PF20791">
    <property type="entry name" value="Acyl-ACP_TE_C"/>
    <property type="match status" value="1"/>
</dbReference>
<evidence type="ECO:0000313" key="11">
    <source>
        <dbReference type="Proteomes" id="UP000823863"/>
    </source>
</evidence>
<dbReference type="Gene3D" id="3.10.129.10">
    <property type="entry name" value="Hotdog Thioesterase"/>
    <property type="match status" value="1"/>
</dbReference>
<dbReference type="GO" id="GO:0016297">
    <property type="term" value="F:fatty acyl-[ACP] hydrolase activity"/>
    <property type="evidence" value="ECO:0007669"/>
    <property type="project" value="InterPro"/>
</dbReference>
<name>A0A9D2TGD0_9FIRM</name>
<accession>A0A9D2TGD0</accession>
<evidence type="ECO:0000256" key="7">
    <source>
        <dbReference type="ARBA" id="ARBA00023160"/>
    </source>
</evidence>
<evidence type="ECO:0000259" key="9">
    <source>
        <dbReference type="Pfam" id="PF20791"/>
    </source>
</evidence>
<keyword evidence="4" id="KW-0276">Fatty acid metabolism</keyword>
<evidence type="ECO:0000256" key="6">
    <source>
        <dbReference type="ARBA" id="ARBA00023098"/>
    </source>
</evidence>
<gene>
    <name evidence="10" type="ORF">H9931_12515</name>
</gene>
<dbReference type="PANTHER" id="PTHR31727">
    <property type="entry name" value="OLEOYL-ACYL CARRIER PROTEIN THIOESTERASE 1, CHLOROPLASTIC"/>
    <property type="match status" value="1"/>
</dbReference>
<reference evidence="10" key="2">
    <citation type="submission" date="2021-04" db="EMBL/GenBank/DDBJ databases">
        <authorList>
            <person name="Gilroy R."/>
        </authorList>
    </citation>
    <scope>NUCLEOTIDE SEQUENCE</scope>
    <source>
        <strain evidence="10">CHK198-12963</strain>
    </source>
</reference>
<evidence type="ECO:0000256" key="1">
    <source>
        <dbReference type="ARBA" id="ARBA00006500"/>
    </source>
</evidence>
<evidence type="ECO:0000313" key="10">
    <source>
        <dbReference type="EMBL" id="HJC67512.1"/>
    </source>
</evidence>
<dbReference type="CDD" id="cd00586">
    <property type="entry name" value="4HBT"/>
    <property type="match status" value="1"/>
</dbReference>
<keyword evidence="6" id="KW-0443">Lipid metabolism</keyword>
<keyword evidence="2" id="KW-0444">Lipid biosynthesis</keyword>
<dbReference type="SUPFAM" id="SSF54637">
    <property type="entry name" value="Thioesterase/thiol ester dehydrase-isomerase"/>
    <property type="match status" value="2"/>
</dbReference>
<feature type="domain" description="Acyl-ACP thioesterase-like C-terminal" evidence="9">
    <location>
        <begin position="157"/>
        <end position="204"/>
    </location>
</feature>
<organism evidence="10 11">
    <name type="scientific">Candidatus Enterocloster excrementigallinarum</name>
    <dbReference type="NCBI Taxonomy" id="2838558"/>
    <lineage>
        <taxon>Bacteria</taxon>
        <taxon>Bacillati</taxon>
        <taxon>Bacillota</taxon>
        <taxon>Clostridia</taxon>
        <taxon>Lachnospirales</taxon>
        <taxon>Lachnospiraceae</taxon>
        <taxon>Enterocloster</taxon>
    </lineage>
</organism>
<feature type="domain" description="Acyl-ACP thioesterase N-terminal hotdog" evidence="8">
    <location>
        <begin position="7"/>
        <end position="125"/>
    </location>
</feature>
<dbReference type="InterPro" id="IPR002864">
    <property type="entry name" value="Acyl-ACP_thioesterase_NHD"/>
</dbReference>
<evidence type="ECO:0000256" key="3">
    <source>
        <dbReference type="ARBA" id="ARBA00022801"/>
    </source>
</evidence>